<dbReference type="Pfam" id="PF00950">
    <property type="entry name" value="ABC-3"/>
    <property type="match status" value="1"/>
</dbReference>
<keyword evidence="3 6" id="KW-0812">Transmembrane</keyword>
<dbReference type="Gene3D" id="1.10.3470.10">
    <property type="entry name" value="ABC transporter involved in vitamin B12 uptake, BtuC"/>
    <property type="match status" value="1"/>
</dbReference>
<evidence type="ECO:0000256" key="1">
    <source>
        <dbReference type="ARBA" id="ARBA00004141"/>
    </source>
</evidence>
<feature type="transmembrane region" description="Helical" evidence="7">
    <location>
        <begin position="211"/>
        <end position="230"/>
    </location>
</feature>
<dbReference type="RefSeq" id="WP_163457604.1">
    <property type="nucleotide sequence ID" value="NZ_JAAGOH010000011.1"/>
</dbReference>
<comment type="similarity">
    <text evidence="2 6">Belongs to the ABC-3 integral membrane protein family.</text>
</comment>
<evidence type="ECO:0000256" key="4">
    <source>
        <dbReference type="ARBA" id="ARBA00022989"/>
    </source>
</evidence>
<feature type="transmembrane region" description="Helical" evidence="7">
    <location>
        <begin position="150"/>
        <end position="173"/>
    </location>
</feature>
<protein>
    <submittedName>
        <fullName evidence="8">Metal ABC transporter permease</fullName>
    </submittedName>
</protein>
<feature type="transmembrane region" description="Helical" evidence="7">
    <location>
        <begin position="185"/>
        <end position="205"/>
    </location>
</feature>
<evidence type="ECO:0000256" key="7">
    <source>
        <dbReference type="SAM" id="Phobius"/>
    </source>
</evidence>
<dbReference type="InterPro" id="IPR037294">
    <property type="entry name" value="ABC_BtuC-like"/>
</dbReference>
<proteinExistence type="inferred from homology"/>
<feature type="transmembrane region" description="Helical" evidence="7">
    <location>
        <begin position="29"/>
        <end position="49"/>
    </location>
</feature>
<dbReference type="AlphaFoldDB" id="A0A7C9PH28"/>
<keyword evidence="4 7" id="KW-1133">Transmembrane helix</keyword>
<evidence type="ECO:0000313" key="8">
    <source>
        <dbReference type="EMBL" id="NDY91755.1"/>
    </source>
</evidence>
<organism evidence="8 9">
    <name type="scientific">Ideonella livida</name>
    <dbReference type="NCBI Taxonomy" id="2707176"/>
    <lineage>
        <taxon>Bacteria</taxon>
        <taxon>Pseudomonadati</taxon>
        <taxon>Pseudomonadota</taxon>
        <taxon>Betaproteobacteria</taxon>
        <taxon>Burkholderiales</taxon>
        <taxon>Sphaerotilaceae</taxon>
        <taxon>Ideonella</taxon>
    </lineage>
</organism>
<comment type="subcellular location">
    <subcellularLocation>
        <location evidence="6">Cell membrane</location>
        <topology evidence="6">Multi-pass membrane protein</topology>
    </subcellularLocation>
    <subcellularLocation>
        <location evidence="1">Membrane</location>
        <topology evidence="1">Multi-pass membrane protein</topology>
    </subcellularLocation>
</comment>
<evidence type="ECO:0000256" key="3">
    <source>
        <dbReference type="ARBA" id="ARBA00022692"/>
    </source>
</evidence>
<keyword evidence="9" id="KW-1185">Reference proteome</keyword>
<dbReference type="Proteomes" id="UP000484255">
    <property type="component" value="Unassembled WGS sequence"/>
</dbReference>
<dbReference type="EMBL" id="JAAGOH010000011">
    <property type="protein sequence ID" value="NDY91755.1"/>
    <property type="molecule type" value="Genomic_DNA"/>
</dbReference>
<feature type="transmembrane region" description="Helical" evidence="7">
    <location>
        <begin position="237"/>
        <end position="257"/>
    </location>
</feature>
<evidence type="ECO:0000256" key="5">
    <source>
        <dbReference type="ARBA" id="ARBA00023136"/>
    </source>
</evidence>
<feature type="transmembrane region" description="Helical" evidence="7">
    <location>
        <begin position="112"/>
        <end position="130"/>
    </location>
</feature>
<evidence type="ECO:0000313" key="9">
    <source>
        <dbReference type="Proteomes" id="UP000484255"/>
    </source>
</evidence>
<dbReference type="SUPFAM" id="SSF81345">
    <property type="entry name" value="ABC transporter involved in vitamin B12 uptake, BtuC"/>
    <property type="match status" value="1"/>
</dbReference>
<gene>
    <name evidence="8" type="ORF">G3A44_11210</name>
</gene>
<name>A0A7C9PH28_9BURK</name>
<dbReference type="PANTHER" id="PTHR30477">
    <property type="entry name" value="ABC-TRANSPORTER METAL-BINDING PROTEIN"/>
    <property type="match status" value="1"/>
</dbReference>
<dbReference type="GO" id="GO:0010043">
    <property type="term" value="P:response to zinc ion"/>
    <property type="evidence" value="ECO:0007669"/>
    <property type="project" value="TreeGrafter"/>
</dbReference>
<dbReference type="InterPro" id="IPR001626">
    <property type="entry name" value="ABC_TroCD"/>
</dbReference>
<dbReference type="GO" id="GO:0043190">
    <property type="term" value="C:ATP-binding cassette (ABC) transporter complex"/>
    <property type="evidence" value="ECO:0007669"/>
    <property type="project" value="InterPro"/>
</dbReference>
<dbReference type="GO" id="GO:0055085">
    <property type="term" value="P:transmembrane transport"/>
    <property type="evidence" value="ECO:0007669"/>
    <property type="project" value="InterPro"/>
</dbReference>
<evidence type="ECO:0000256" key="6">
    <source>
        <dbReference type="RuleBase" id="RU003943"/>
    </source>
</evidence>
<sequence>MAELWQLLATPLAATLWQPFAEFGFMRRALVACLALALAAGPVGTLLVLRRMSLVGDAMAHALLPGAALGYWVAGLSLPAMSLGGFAAAMVVALLAVAVARLTPQREETSFAAFYLLALAAGVMLLSLRASSVDLLHVLFGSVLAVDDEALWAVAGTASLTVAGLSLLLRPLLMDTADPAFARSVGLRGGGVHLAFMVLVVATLVSGFQALGSLMAVGLMMLPAASARFWARRLGGLMAVSTAGVALSSVCGLLLSFHLNVPSGPAIVLCAGGAYCLSLLLGRHDSAWARWRVRRLAGQGPVTSAPGPSP</sequence>
<feature type="transmembrane region" description="Helical" evidence="7">
    <location>
        <begin position="80"/>
        <end position="100"/>
    </location>
</feature>
<accession>A0A7C9PH28</accession>
<feature type="transmembrane region" description="Helical" evidence="7">
    <location>
        <begin position="263"/>
        <end position="282"/>
    </location>
</feature>
<keyword evidence="5 7" id="KW-0472">Membrane</keyword>
<evidence type="ECO:0000256" key="2">
    <source>
        <dbReference type="ARBA" id="ARBA00008034"/>
    </source>
</evidence>
<reference evidence="8 9" key="1">
    <citation type="submission" date="2020-02" db="EMBL/GenBank/DDBJ databases">
        <title>Ideonella bacterium strain TBM-1.</title>
        <authorList>
            <person name="Chen W.-M."/>
        </authorList>
    </citation>
    <scope>NUCLEOTIDE SEQUENCE [LARGE SCALE GENOMIC DNA]</scope>
    <source>
        <strain evidence="8 9">TBM-1</strain>
    </source>
</reference>
<keyword evidence="6" id="KW-0813">Transport</keyword>
<comment type="caution">
    <text evidence="8">The sequence shown here is derived from an EMBL/GenBank/DDBJ whole genome shotgun (WGS) entry which is preliminary data.</text>
</comment>
<dbReference type="PANTHER" id="PTHR30477:SF13">
    <property type="entry name" value="IRON TRANSPORT SYSTEM MEMBRANE PROTEIN HI_0360-RELATED"/>
    <property type="match status" value="1"/>
</dbReference>
<feature type="transmembrane region" description="Helical" evidence="7">
    <location>
        <begin position="54"/>
        <end position="74"/>
    </location>
</feature>